<evidence type="ECO:0000256" key="5">
    <source>
        <dbReference type="ARBA" id="ARBA00023203"/>
    </source>
</evidence>
<keyword evidence="9" id="KW-1185">Reference proteome</keyword>
<evidence type="ECO:0000256" key="4">
    <source>
        <dbReference type="ARBA" id="ARBA00022490"/>
    </source>
</evidence>
<dbReference type="InterPro" id="IPR043175">
    <property type="entry name" value="CAPZB_N"/>
</dbReference>
<dbReference type="EMBL" id="JAGTXO010000031">
    <property type="protein sequence ID" value="KAG8460660.1"/>
    <property type="molecule type" value="Genomic_DNA"/>
</dbReference>
<comment type="function">
    <text evidence="7">F-actin-capping proteins bind in a Ca(2+)-independent manner to the fast growing ends of actin filaments (barbed end) thereby blocking the exchange of subunits at these ends. Unlike other capping proteins (such as gelsolin and severin), these proteins do not sever actin filaments.</text>
</comment>
<reference evidence="8" key="1">
    <citation type="submission" date="2021-05" db="EMBL/GenBank/DDBJ databases">
        <title>The genome of the haptophyte Pavlova lutheri (Diacronema luteri, Pavlovales) - a model for lipid biosynthesis in eukaryotic algae.</title>
        <authorList>
            <person name="Hulatt C.J."/>
            <person name="Posewitz M.C."/>
        </authorList>
    </citation>
    <scope>NUCLEOTIDE SEQUENCE</scope>
    <source>
        <strain evidence="8">NIVA-4/92</strain>
    </source>
</reference>
<dbReference type="Pfam" id="PF01115">
    <property type="entry name" value="F_actin_cap_B"/>
    <property type="match status" value="1"/>
</dbReference>
<evidence type="ECO:0000256" key="1">
    <source>
        <dbReference type="ARBA" id="ARBA00004245"/>
    </source>
</evidence>
<sequence length="274" mass="30204">MALDAALDLIRRLPPSKLENNLADLVDLAPEVQEDLLSAVDQPLQLQRDASGREFLTCDYNRDGDSYRSPWTNEFVPPLRDGVVPSARLRAIEELANSAFDAYRAQYYDSGVSSTYLWDLEHDANFAACVLFRKDAMGISRDARGEGRWDALHVFEVKGGSKGSAVYKLTSTIMLSILTPDAGKMHVAGMITRQSEREEVAGSARQHVINMGKQLEELEIQMRHALVHVYFGKLAEVFSHLRNFESGSGEVKQQHGALQASLAAALSARGGPAE</sequence>
<dbReference type="InterPro" id="IPR001698">
    <property type="entry name" value="CAPZB"/>
</dbReference>
<dbReference type="Proteomes" id="UP000751190">
    <property type="component" value="Unassembled WGS sequence"/>
</dbReference>
<dbReference type="InterPro" id="IPR037282">
    <property type="entry name" value="CapZ_alpha/beta"/>
</dbReference>
<comment type="subcellular location">
    <subcellularLocation>
        <location evidence="1 7">Cytoplasm</location>
        <location evidence="1 7">Cytoskeleton</location>
    </subcellularLocation>
</comment>
<organism evidence="8 9">
    <name type="scientific">Diacronema lutheri</name>
    <name type="common">Unicellular marine alga</name>
    <name type="synonym">Monochrysis lutheri</name>
    <dbReference type="NCBI Taxonomy" id="2081491"/>
    <lineage>
        <taxon>Eukaryota</taxon>
        <taxon>Haptista</taxon>
        <taxon>Haptophyta</taxon>
        <taxon>Pavlovophyceae</taxon>
        <taxon>Pavlovales</taxon>
        <taxon>Pavlovaceae</taxon>
        <taxon>Diacronema</taxon>
    </lineage>
</organism>
<dbReference type="GO" id="GO:0000902">
    <property type="term" value="P:cell morphogenesis"/>
    <property type="evidence" value="ECO:0007669"/>
    <property type="project" value="TreeGrafter"/>
</dbReference>
<comment type="caution">
    <text evidence="8">The sequence shown here is derived from an EMBL/GenBank/DDBJ whole genome shotgun (WGS) entry which is preliminary data.</text>
</comment>
<dbReference type="PANTHER" id="PTHR10619">
    <property type="entry name" value="F-ACTIN-CAPPING PROTEIN SUBUNIT BETA"/>
    <property type="match status" value="1"/>
</dbReference>
<evidence type="ECO:0000256" key="7">
    <source>
        <dbReference type="RuleBase" id="RU365078"/>
    </source>
</evidence>
<dbReference type="PRINTS" id="PR00192">
    <property type="entry name" value="FACTINCAPB"/>
</dbReference>
<evidence type="ECO:0000256" key="6">
    <source>
        <dbReference type="ARBA" id="ARBA00023212"/>
    </source>
</evidence>
<dbReference type="GO" id="GO:0008290">
    <property type="term" value="C:F-actin capping protein complex"/>
    <property type="evidence" value="ECO:0007669"/>
    <property type="project" value="UniProtKB-UniRule"/>
</dbReference>
<evidence type="ECO:0000256" key="2">
    <source>
        <dbReference type="ARBA" id="ARBA00006039"/>
    </source>
</evidence>
<proteinExistence type="inferred from homology"/>
<dbReference type="GO" id="GO:0051015">
    <property type="term" value="F:actin filament binding"/>
    <property type="evidence" value="ECO:0007669"/>
    <property type="project" value="TreeGrafter"/>
</dbReference>
<protein>
    <recommendedName>
        <fullName evidence="7">F-actin-capping protein subunit beta</fullName>
    </recommendedName>
</protein>
<dbReference type="PROSITE" id="PS00231">
    <property type="entry name" value="F_ACTIN_CAPPING_BETA"/>
    <property type="match status" value="1"/>
</dbReference>
<keyword evidence="5 7" id="KW-0009">Actin-binding</keyword>
<dbReference type="PANTHER" id="PTHR10619:SF0">
    <property type="entry name" value="F-ACTIN-CAPPING PROTEIN SUBUNIT BETA ISOFORMS 1 AND 2"/>
    <property type="match status" value="1"/>
</dbReference>
<dbReference type="Gene3D" id="1.20.58.570">
    <property type="match status" value="1"/>
</dbReference>
<evidence type="ECO:0000313" key="8">
    <source>
        <dbReference type="EMBL" id="KAG8460660.1"/>
    </source>
</evidence>
<dbReference type="FunFam" id="1.20.58.570:FF:000001">
    <property type="entry name" value="F-actin-capping protein subunit beta"/>
    <property type="match status" value="1"/>
</dbReference>
<dbReference type="InterPro" id="IPR019771">
    <property type="entry name" value="F-actin_capping_bsu_CS"/>
</dbReference>
<dbReference type="Gene3D" id="3.90.1150.210">
    <property type="entry name" value="F-actin capping protein, beta subunit"/>
    <property type="match status" value="1"/>
</dbReference>
<name>A0A8J5XKV1_DIALT</name>
<dbReference type="OrthoDB" id="9979678at2759"/>
<accession>A0A8J5XKV1</accession>
<dbReference type="GO" id="GO:0051016">
    <property type="term" value="P:barbed-end actin filament capping"/>
    <property type="evidence" value="ECO:0007669"/>
    <property type="project" value="UniProtKB-UniRule"/>
</dbReference>
<keyword evidence="6 7" id="KW-0206">Cytoskeleton</keyword>
<comment type="subunit">
    <text evidence="7">Heterodimer of an alpha and a beta subunit.</text>
</comment>
<dbReference type="OMA" id="WSNKYYP"/>
<dbReference type="GO" id="GO:0005737">
    <property type="term" value="C:cytoplasm"/>
    <property type="evidence" value="ECO:0007669"/>
    <property type="project" value="InterPro"/>
</dbReference>
<comment type="similarity">
    <text evidence="2 7">Belongs to the F-actin-capping protein beta subunit family.</text>
</comment>
<dbReference type="GO" id="GO:0030036">
    <property type="term" value="P:actin cytoskeleton organization"/>
    <property type="evidence" value="ECO:0007669"/>
    <property type="project" value="InterPro"/>
</dbReference>
<evidence type="ECO:0000256" key="3">
    <source>
        <dbReference type="ARBA" id="ARBA00022467"/>
    </source>
</evidence>
<dbReference type="InterPro" id="IPR042276">
    <property type="entry name" value="CapZ_alpha/beta_2"/>
</dbReference>
<evidence type="ECO:0000313" key="9">
    <source>
        <dbReference type="Proteomes" id="UP000751190"/>
    </source>
</evidence>
<keyword evidence="4 7" id="KW-0963">Cytoplasm</keyword>
<dbReference type="AlphaFoldDB" id="A0A8J5XKV1"/>
<keyword evidence="3 7" id="KW-0117">Actin capping</keyword>
<gene>
    <name evidence="8" type="ORF">KFE25_011435</name>
</gene>
<dbReference type="SUPFAM" id="SSF90096">
    <property type="entry name" value="Subunits of heterodimeric actin filament capping protein Capz"/>
    <property type="match status" value="1"/>
</dbReference>